<organism evidence="3 4">
    <name type="scientific">Shimia thalassica</name>
    <dbReference type="NCBI Taxonomy" id="1715693"/>
    <lineage>
        <taxon>Bacteria</taxon>
        <taxon>Pseudomonadati</taxon>
        <taxon>Pseudomonadota</taxon>
        <taxon>Alphaproteobacteria</taxon>
        <taxon>Rhodobacterales</taxon>
        <taxon>Roseobacteraceae</taxon>
    </lineage>
</organism>
<dbReference type="Pfam" id="PF00892">
    <property type="entry name" value="EamA"/>
    <property type="match status" value="1"/>
</dbReference>
<feature type="transmembrane region" description="Helical" evidence="1">
    <location>
        <begin position="284"/>
        <end position="300"/>
    </location>
</feature>
<dbReference type="InterPro" id="IPR000620">
    <property type="entry name" value="EamA_dom"/>
</dbReference>
<evidence type="ECO:0000313" key="4">
    <source>
        <dbReference type="Proteomes" id="UP000051870"/>
    </source>
</evidence>
<feature type="transmembrane region" description="Helical" evidence="1">
    <location>
        <begin position="226"/>
        <end position="248"/>
    </location>
</feature>
<keyword evidence="4" id="KW-1185">Reference proteome</keyword>
<feature type="transmembrane region" description="Helical" evidence="1">
    <location>
        <begin position="98"/>
        <end position="118"/>
    </location>
</feature>
<feature type="transmembrane region" description="Helical" evidence="1">
    <location>
        <begin position="28"/>
        <end position="55"/>
    </location>
</feature>
<keyword evidence="1" id="KW-1133">Transmembrane helix</keyword>
<dbReference type="InterPro" id="IPR037185">
    <property type="entry name" value="EmrE-like"/>
</dbReference>
<dbReference type="GO" id="GO:0016020">
    <property type="term" value="C:membrane"/>
    <property type="evidence" value="ECO:0007669"/>
    <property type="project" value="InterPro"/>
</dbReference>
<sequence>MELWIAASVAAALFQTVRFMLQKHLSGLSLSAAGATFARFVYSAPLALLCLAVYLSLAPNGIVPPAAAFWLFGMVGGVAQIVATVCTVLLFKRRNFAVGITFIKVEVLLTALIGIVVLGDAVSGLGMAAIIVGVAGVLVLSGPSDTGTGGFLRRVVSPSAALGLTAGALFGVSAVSYRGASLEIASIDPFLRALVTLAAVTTMQMMAMAVWLRFREVGEIRRVVHAWRGAVWIGLTSMAGSFCWFTAFTLQNAAYVKAVGQIELIFAIVGSVVFFRERISAREWLGMALLSASILVLVLVL</sequence>
<dbReference type="Proteomes" id="UP000051870">
    <property type="component" value="Unassembled WGS sequence"/>
</dbReference>
<feature type="transmembrane region" description="Helical" evidence="1">
    <location>
        <begin position="124"/>
        <end position="143"/>
    </location>
</feature>
<evidence type="ECO:0000259" key="2">
    <source>
        <dbReference type="Pfam" id="PF00892"/>
    </source>
</evidence>
<proteinExistence type="predicted"/>
<feature type="transmembrane region" description="Helical" evidence="1">
    <location>
        <begin position="67"/>
        <end position="91"/>
    </location>
</feature>
<dbReference type="STRING" id="1715693.PH7735_02177"/>
<protein>
    <submittedName>
        <fullName evidence="3">Phosphonate utilization associated putative membrane protein</fullName>
    </submittedName>
</protein>
<dbReference type="GeneID" id="83881205"/>
<dbReference type="RefSeq" id="WP_058311367.1">
    <property type="nucleotide sequence ID" value="NZ_CYTW01000002.1"/>
</dbReference>
<dbReference type="SUPFAM" id="SSF103481">
    <property type="entry name" value="Multidrug resistance efflux transporter EmrE"/>
    <property type="match status" value="2"/>
</dbReference>
<dbReference type="Gene3D" id="1.10.3730.20">
    <property type="match status" value="1"/>
</dbReference>
<keyword evidence="1" id="KW-0812">Transmembrane</keyword>
<feature type="transmembrane region" description="Helical" evidence="1">
    <location>
        <begin position="254"/>
        <end position="275"/>
    </location>
</feature>
<reference evidence="4" key="1">
    <citation type="submission" date="2015-09" db="EMBL/GenBank/DDBJ databases">
        <authorList>
            <person name="Rodrigo-Torres Lidia"/>
            <person name="Arahal R.David."/>
        </authorList>
    </citation>
    <scope>NUCLEOTIDE SEQUENCE [LARGE SCALE GENOMIC DNA]</scope>
    <source>
        <strain evidence="4">CECT 7735</strain>
    </source>
</reference>
<dbReference type="AlphaFoldDB" id="A0A0P1IIN7"/>
<feature type="transmembrane region" description="Helical" evidence="1">
    <location>
        <begin position="189"/>
        <end position="214"/>
    </location>
</feature>
<feature type="transmembrane region" description="Helical" evidence="1">
    <location>
        <begin position="155"/>
        <end position="177"/>
    </location>
</feature>
<accession>A0A0P1IIN7</accession>
<evidence type="ECO:0000313" key="3">
    <source>
        <dbReference type="EMBL" id="CUJ99209.1"/>
    </source>
</evidence>
<keyword evidence="1" id="KW-0472">Membrane</keyword>
<evidence type="ECO:0000256" key="1">
    <source>
        <dbReference type="SAM" id="Phobius"/>
    </source>
</evidence>
<dbReference type="EMBL" id="CYTW01000002">
    <property type="protein sequence ID" value="CUJ99209.1"/>
    <property type="molecule type" value="Genomic_DNA"/>
</dbReference>
<name>A0A0P1IIN7_9RHOB</name>
<gene>
    <name evidence="3" type="ORF">PH7735_02177</name>
</gene>
<feature type="domain" description="EamA" evidence="2">
    <location>
        <begin position="161"/>
        <end position="298"/>
    </location>
</feature>